<evidence type="ECO:0000313" key="7">
    <source>
        <dbReference type="Proteomes" id="UP000886883"/>
    </source>
</evidence>
<evidence type="ECO:0000256" key="1">
    <source>
        <dbReference type="ARBA" id="ARBA00023125"/>
    </source>
</evidence>
<dbReference type="PROSITE" id="PS51900">
    <property type="entry name" value="CB"/>
    <property type="match status" value="1"/>
</dbReference>
<dbReference type="PANTHER" id="PTHR30349:SF91">
    <property type="entry name" value="INTA PROTEIN"/>
    <property type="match status" value="1"/>
</dbReference>
<organism evidence="6 7">
    <name type="scientific">Candidatus Eisenbergiella merdigallinarum</name>
    <dbReference type="NCBI Taxonomy" id="2838552"/>
    <lineage>
        <taxon>Bacteria</taxon>
        <taxon>Bacillati</taxon>
        <taxon>Bacillota</taxon>
        <taxon>Clostridia</taxon>
        <taxon>Lachnospirales</taxon>
        <taxon>Lachnospiraceae</taxon>
        <taxon>Eisenbergiella</taxon>
    </lineage>
</organism>
<dbReference type="PANTHER" id="PTHR30349">
    <property type="entry name" value="PHAGE INTEGRASE-RELATED"/>
    <property type="match status" value="1"/>
</dbReference>
<protein>
    <submittedName>
        <fullName evidence="6">Site-specific integrase</fullName>
    </submittedName>
</protein>
<evidence type="ECO:0000259" key="5">
    <source>
        <dbReference type="PROSITE" id="PS51900"/>
    </source>
</evidence>
<dbReference type="GO" id="GO:0003677">
    <property type="term" value="F:DNA binding"/>
    <property type="evidence" value="ECO:0007669"/>
    <property type="project" value="UniProtKB-UniRule"/>
</dbReference>
<accession>A0A9D2SD44</accession>
<dbReference type="GO" id="GO:0006310">
    <property type="term" value="P:DNA recombination"/>
    <property type="evidence" value="ECO:0007669"/>
    <property type="project" value="UniProtKB-KW"/>
</dbReference>
<reference evidence="6" key="1">
    <citation type="journal article" date="2021" name="PeerJ">
        <title>Extensive microbial diversity within the chicken gut microbiome revealed by metagenomics and culture.</title>
        <authorList>
            <person name="Gilroy R."/>
            <person name="Ravi A."/>
            <person name="Getino M."/>
            <person name="Pursley I."/>
            <person name="Horton D.L."/>
            <person name="Alikhan N.F."/>
            <person name="Baker D."/>
            <person name="Gharbi K."/>
            <person name="Hall N."/>
            <person name="Watson M."/>
            <person name="Adriaenssens E.M."/>
            <person name="Foster-Nyarko E."/>
            <person name="Jarju S."/>
            <person name="Secka A."/>
            <person name="Antonio M."/>
            <person name="Oren A."/>
            <person name="Chaudhuri R.R."/>
            <person name="La Ragione R."/>
            <person name="Hildebrand F."/>
            <person name="Pallen M.J."/>
        </authorList>
    </citation>
    <scope>NUCLEOTIDE SEQUENCE</scope>
    <source>
        <strain evidence="6">USAMLcec3-2134</strain>
    </source>
</reference>
<evidence type="ECO:0000313" key="6">
    <source>
        <dbReference type="EMBL" id="HJB90232.1"/>
    </source>
</evidence>
<dbReference type="EMBL" id="DWXE01000006">
    <property type="protein sequence ID" value="HJB90232.1"/>
    <property type="molecule type" value="Genomic_DNA"/>
</dbReference>
<dbReference type="Pfam" id="PF00589">
    <property type="entry name" value="Phage_integrase"/>
    <property type="match status" value="1"/>
</dbReference>
<dbReference type="GO" id="GO:0015074">
    <property type="term" value="P:DNA integration"/>
    <property type="evidence" value="ECO:0007669"/>
    <property type="project" value="InterPro"/>
</dbReference>
<name>A0A9D2SD44_9FIRM</name>
<dbReference type="InterPro" id="IPR044068">
    <property type="entry name" value="CB"/>
</dbReference>
<dbReference type="InterPro" id="IPR010998">
    <property type="entry name" value="Integrase_recombinase_N"/>
</dbReference>
<evidence type="ECO:0000256" key="2">
    <source>
        <dbReference type="ARBA" id="ARBA00023172"/>
    </source>
</evidence>
<feature type="domain" description="Tyr recombinase" evidence="4">
    <location>
        <begin position="190"/>
        <end position="400"/>
    </location>
</feature>
<reference evidence="6" key="2">
    <citation type="submission" date="2021-04" db="EMBL/GenBank/DDBJ databases">
        <authorList>
            <person name="Gilroy R."/>
        </authorList>
    </citation>
    <scope>NUCLEOTIDE SEQUENCE</scope>
    <source>
        <strain evidence="6">USAMLcec3-2134</strain>
    </source>
</reference>
<feature type="domain" description="Core-binding (CB)" evidence="5">
    <location>
        <begin position="81"/>
        <end position="163"/>
    </location>
</feature>
<dbReference type="Gene3D" id="1.10.443.10">
    <property type="entry name" value="Intergrase catalytic core"/>
    <property type="match status" value="1"/>
</dbReference>
<dbReference type="Proteomes" id="UP000886883">
    <property type="component" value="Unassembled WGS sequence"/>
</dbReference>
<sequence length="433" mass="50690">MKMITPDINPTFFYGPIVSYRFMGDVSKDKGRYRIRFTLFFKSGDKYTTQKSGYKTEAEARRAKEVLISELEKGEYIPFSYTVKEFFDYWLYYHMIEEKGIRYNSFQTSRNILYNYLLPGFGADTKLEALTHSIIEDTVKGIRYPSVKDQSIKLIRQLFAYAQSSRFLSINPSVLALRNLSKDVPKPKKREVELYTVAEIRNMLFTCKQCFPEMYMPLLLAVTTGIRISETIAIKYSDIDFTTLALYISRQLGRDIRVEGDHGITTRELEVKTDNSIRCIPLAKWVADEIAVKRAWYEHQKKWVPSFKDLDYICCKCDGTPYNRKSFISPFHALTRMCGLKEIHWHDLRHMYASVLEHNEINMKAVSEYLGHSSPDFTKEVYVTQAEPIYDCTILTEIWEFVKPVSMKAEQDTLGIPFTEEDYKVFFCDKKSR</sequence>
<dbReference type="InterPro" id="IPR011010">
    <property type="entry name" value="DNA_brk_join_enz"/>
</dbReference>
<dbReference type="InterPro" id="IPR013762">
    <property type="entry name" value="Integrase-like_cat_sf"/>
</dbReference>
<comment type="caution">
    <text evidence="6">The sequence shown here is derived from an EMBL/GenBank/DDBJ whole genome shotgun (WGS) entry which is preliminary data.</text>
</comment>
<dbReference type="SUPFAM" id="SSF56349">
    <property type="entry name" value="DNA breaking-rejoining enzymes"/>
    <property type="match status" value="1"/>
</dbReference>
<evidence type="ECO:0000256" key="3">
    <source>
        <dbReference type="PROSITE-ProRule" id="PRU01248"/>
    </source>
</evidence>
<keyword evidence="2" id="KW-0233">DNA recombination</keyword>
<dbReference type="InterPro" id="IPR002104">
    <property type="entry name" value="Integrase_catalytic"/>
</dbReference>
<proteinExistence type="predicted"/>
<dbReference type="PROSITE" id="PS51898">
    <property type="entry name" value="TYR_RECOMBINASE"/>
    <property type="match status" value="1"/>
</dbReference>
<gene>
    <name evidence="6" type="ORF">H9763_02060</name>
</gene>
<dbReference type="Gene3D" id="1.10.150.130">
    <property type="match status" value="1"/>
</dbReference>
<dbReference type="InterPro" id="IPR050090">
    <property type="entry name" value="Tyrosine_recombinase_XerCD"/>
</dbReference>
<keyword evidence="1 3" id="KW-0238">DNA-binding</keyword>
<dbReference type="CDD" id="cd01189">
    <property type="entry name" value="INT_ICEBs1_C_like"/>
    <property type="match status" value="1"/>
</dbReference>
<evidence type="ECO:0000259" key="4">
    <source>
        <dbReference type="PROSITE" id="PS51898"/>
    </source>
</evidence>
<dbReference type="AlphaFoldDB" id="A0A9D2SD44"/>